<sequence>MQTLNVGRAISVGWAKERSDVPIIGVRDGQAALCPPGRSRHSRRLRPCKKKSLFIRVLFVLFFLSAPAVAIEPRDTLQQIETRLQKSPRMLGRFTQKKTLPQLSRPLLSSGVVALSKERGVSWRVVQPLQSHLIMSEEGAGDDALARQIAYPLLQIFRGDFARLDELFEVQAQLREESWSVTLTPRSEVLAGFIASIEVSGNKSIESIHLAEANEAITEMQLIGLQPVSETDPEFTAEFSEQ</sequence>
<dbReference type="CDD" id="cd16325">
    <property type="entry name" value="LolA"/>
    <property type="match status" value="1"/>
</dbReference>
<gene>
    <name evidence="6" type="ORF">FHS09_003706</name>
</gene>
<dbReference type="InterPro" id="IPR029046">
    <property type="entry name" value="LolA/LolB/LppX"/>
</dbReference>
<evidence type="ECO:0000313" key="6">
    <source>
        <dbReference type="EMBL" id="MBB3062856.1"/>
    </source>
</evidence>
<feature type="transmembrane region" description="Helical" evidence="5">
    <location>
        <begin position="53"/>
        <end position="71"/>
    </location>
</feature>
<dbReference type="InterPro" id="IPR004564">
    <property type="entry name" value="OM_lipoprot_carrier_LolA-like"/>
</dbReference>
<keyword evidence="3" id="KW-0732">Signal</keyword>
<keyword evidence="5" id="KW-1133">Transmembrane helix</keyword>
<keyword evidence="5" id="KW-0812">Transmembrane</keyword>
<evidence type="ECO:0000256" key="5">
    <source>
        <dbReference type="SAM" id="Phobius"/>
    </source>
</evidence>
<dbReference type="AlphaFoldDB" id="A0A7W4WFU7"/>
<keyword evidence="4" id="KW-0653">Protein transport</keyword>
<keyword evidence="5" id="KW-0472">Membrane</keyword>
<dbReference type="EMBL" id="JACHWZ010000021">
    <property type="protein sequence ID" value="MBB3062856.1"/>
    <property type="molecule type" value="Genomic_DNA"/>
</dbReference>
<name>A0A7W4WFU7_9GAMM</name>
<evidence type="ECO:0000256" key="2">
    <source>
        <dbReference type="ARBA" id="ARBA00022448"/>
    </source>
</evidence>
<organism evidence="6 7">
    <name type="scientific">Microbulbifer rhizosphaerae</name>
    <dbReference type="NCBI Taxonomy" id="1562603"/>
    <lineage>
        <taxon>Bacteria</taxon>
        <taxon>Pseudomonadati</taxon>
        <taxon>Pseudomonadota</taxon>
        <taxon>Gammaproteobacteria</taxon>
        <taxon>Cellvibrionales</taxon>
        <taxon>Microbulbiferaceae</taxon>
        <taxon>Microbulbifer</taxon>
    </lineage>
</organism>
<protein>
    <recommendedName>
        <fullName evidence="8">Outer membrane lipoprotein carrier protein LolA</fullName>
    </recommendedName>
</protein>
<keyword evidence="7" id="KW-1185">Reference proteome</keyword>
<comment type="caution">
    <text evidence="6">The sequence shown here is derived from an EMBL/GenBank/DDBJ whole genome shotgun (WGS) entry which is preliminary data.</text>
</comment>
<evidence type="ECO:0000256" key="4">
    <source>
        <dbReference type="ARBA" id="ARBA00022927"/>
    </source>
</evidence>
<dbReference type="Gene3D" id="2.50.20.10">
    <property type="entry name" value="Lipoprotein localisation LolA/LolB/LppX"/>
    <property type="match status" value="1"/>
</dbReference>
<evidence type="ECO:0000256" key="3">
    <source>
        <dbReference type="ARBA" id="ARBA00022729"/>
    </source>
</evidence>
<reference evidence="6 7" key="1">
    <citation type="submission" date="2020-08" db="EMBL/GenBank/DDBJ databases">
        <title>Genomic Encyclopedia of Type Strains, Phase III (KMG-III): the genomes of soil and plant-associated and newly described type strains.</title>
        <authorList>
            <person name="Whitman W."/>
        </authorList>
    </citation>
    <scope>NUCLEOTIDE SEQUENCE [LARGE SCALE GENOMIC DNA]</scope>
    <source>
        <strain evidence="6 7">CECT 8799</strain>
    </source>
</reference>
<evidence type="ECO:0000256" key="1">
    <source>
        <dbReference type="ARBA" id="ARBA00011245"/>
    </source>
</evidence>
<keyword evidence="2" id="KW-0813">Transport</keyword>
<dbReference type="Proteomes" id="UP000535937">
    <property type="component" value="Unassembled WGS sequence"/>
</dbReference>
<evidence type="ECO:0008006" key="8">
    <source>
        <dbReference type="Google" id="ProtNLM"/>
    </source>
</evidence>
<proteinExistence type="predicted"/>
<evidence type="ECO:0000313" key="7">
    <source>
        <dbReference type="Proteomes" id="UP000535937"/>
    </source>
</evidence>
<accession>A0A7W4WFU7</accession>
<dbReference type="SUPFAM" id="SSF89392">
    <property type="entry name" value="Prokaryotic lipoproteins and lipoprotein localization factors"/>
    <property type="match status" value="1"/>
</dbReference>
<dbReference type="GO" id="GO:0015031">
    <property type="term" value="P:protein transport"/>
    <property type="evidence" value="ECO:0007669"/>
    <property type="project" value="UniProtKB-KW"/>
</dbReference>
<comment type="subunit">
    <text evidence="1">Monomer.</text>
</comment>